<dbReference type="AlphaFoldDB" id="X1L4A0"/>
<accession>X1L4A0</accession>
<evidence type="ECO:0000313" key="1">
    <source>
        <dbReference type="EMBL" id="GAH88963.1"/>
    </source>
</evidence>
<feature type="non-terminal residue" evidence="1">
    <location>
        <position position="61"/>
    </location>
</feature>
<organism evidence="1">
    <name type="scientific">marine sediment metagenome</name>
    <dbReference type="NCBI Taxonomy" id="412755"/>
    <lineage>
        <taxon>unclassified sequences</taxon>
        <taxon>metagenomes</taxon>
        <taxon>ecological metagenomes</taxon>
    </lineage>
</organism>
<proteinExistence type="predicted"/>
<name>X1L4A0_9ZZZZ</name>
<reference evidence="1" key="1">
    <citation type="journal article" date="2014" name="Front. Microbiol.">
        <title>High frequency of phylogenetically diverse reductive dehalogenase-homologous genes in deep subseafloor sedimentary metagenomes.</title>
        <authorList>
            <person name="Kawai M."/>
            <person name="Futagami T."/>
            <person name="Toyoda A."/>
            <person name="Takaki Y."/>
            <person name="Nishi S."/>
            <person name="Hori S."/>
            <person name="Arai W."/>
            <person name="Tsubouchi T."/>
            <person name="Morono Y."/>
            <person name="Uchiyama I."/>
            <person name="Ito T."/>
            <person name="Fujiyama A."/>
            <person name="Inagaki F."/>
            <person name="Takami H."/>
        </authorList>
    </citation>
    <scope>NUCLEOTIDE SEQUENCE</scope>
    <source>
        <strain evidence="1">Expedition CK06-06</strain>
    </source>
</reference>
<protein>
    <submittedName>
        <fullName evidence="1">Uncharacterized protein</fullName>
    </submittedName>
</protein>
<gene>
    <name evidence="1" type="ORF">S03H2_56671</name>
</gene>
<dbReference type="EMBL" id="BARU01036275">
    <property type="protein sequence ID" value="GAH88963.1"/>
    <property type="molecule type" value="Genomic_DNA"/>
</dbReference>
<sequence>MKETGITMSGDHPKLILDGIQTMARRTWGLEEINKSPSLWAYHEECSIPQQGRFTFLFDNQ</sequence>
<comment type="caution">
    <text evidence="1">The sequence shown here is derived from an EMBL/GenBank/DDBJ whole genome shotgun (WGS) entry which is preliminary data.</text>
</comment>